<dbReference type="InterPro" id="IPR051539">
    <property type="entry name" value="T4SS-coupling_protein"/>
</dbReference>
<dbReference type="GO" id="GO:0005886">
    <property type="term" value="C:plasma membrane"/>
    <property type="evidence" value="ECO:0007669"/>
    <property type="project" value="UniProtKB-SubCell"/>
</dbReference>
<keyword evidence="3" id="KW-1003">Cell membrane</keyword>
<dbReference type="AlphaFoldDB" id="A0A252CBB6"/>
<accession>A0A252CBB6</accession>
<dbReference type="SUPFAM" id="SSF52540">
    <property type="entry name" value="P-loop containing nucleoside triphosphate hydrolases"/>
    <property type="match status" value="1"/>
</dbReference>
<sequence>MNKQTQGVGYGMVGITGAYLANRATELYQMAPDGEKIQTVLQMPDFIHAQPWYLSLQQGPILASGAVLVAAGLVYAVRDTREYAPGREHGDARWGTARELKSFKNKKDFSQNIILGSGAYKNFGKAKFFKKSRNNNVIVIGGSGAGKTESFIWNNLMQMNSSYLLTDPKGTTARRFGKMFQKNGYKVREVNFDTLTNSDHFNPFAYIKDEITLKKVIRMLIDATNAEHEKKGEPFWDKSEEMLITALMGFLYYRYRGDESHKGDGVMPNLADMGTLIGLLPRKHPEVESQLEFMFKAHAKRFGADNFAYIQWRKFIDMFKDKTRDSVLAITVTRFSMFDLKQVREFIADDNLEIDKWASEKYAVFLKIPDLDDTFNFLPLMVFLLAFRTLEHIVDNEMGGEAKVPVQFLMDEFVNLGKVPNIKEALSVFRSRLLSIVIVLQSMNQMQRNYKDSWKEFFGNADSWVYLSGSTEPDTQEFWMKTGGKKTVYRKSRDRGFVRSEPVGIDLITYNGVSELDRGMSLVKIASVPMFKVPKYHYLQHPKSKEVGRKPGDKNWWEPQRYRNLSERYDANMKNNNQEEAEEINFLAA</sequence>
<dbReference type="PANTHER" id="PTHR37937:SF1">
    <property type="entry name" value="CONJUGATIVE TRANSFER: DNA TRANSPORT"/>
    <property type="match status" value="1"/>
</dbReference>
<evidence type="ECO:0000256" key="6">
    <source>
        <dbReference type="ARBA" id="ARBA00023136"/>
    </source>
</evidence>
<keyword evidence="6" id="KW-0472">Membrane</keyword>
<evidence type="ECO:0000256" key="3">
    <source>
        <dbReference type="ARBA" id="ARBA00022475"/>
    </source>
</evidence>
<evidence type="ECO:0000313" key="8">
    <source>
        <dbReference type="Proteomes" id="UP000194606"/>
    </source>
</evidence>
<dbReference type="RefSeq" id="WP_086583279.1">
    <property type="nucleotide sequence ID" value="NZ_MUIZ01000009.1"/>
</dbReference>
<evidence type="ECO:0000256" key="1">
    <source>
        <dbReference type="ARBA" id="ARBA00004651"/>
    </source>
</evidence>
<keyword evidence="5" id="KW-1133">Transmembrane helix</keyword>
<dbReference type="InterPro" id="IPR027417">
    <property type="entry name" value="P-loop_NTPase"/>
</dbReference>
<comment type="subcellular location">
    <subcellularLocation>
        <location evidence="1">Cell membrane</location>
        <topology evidence="1">Multi-pass membrane protein</topology>
    </subcellularLocation>
</comment>
<dbReference type="Gene3D" id="3.40.50.300">
    <property type="entry name" value="P-loop containing nucleotide triphosphate hydrolases"/>
    <property type="match status" value="2"/>
</dbReference>
<reference evidence="7 8" key="1">
    <citation type="submission" date="2017-02" db="EMBL/GenBank/DDBJ databases">
        <authorList>
            <person name="Peterson S.W."/>
        </authorList>
    </citation>
    <scope>NUCLEOTIDE SEQUENCE [LARGE SCALE GENOMIC DNA]</scope>
    <source>
        <strain evidence="7">159469</strain>
    </source>
</reference>
<organism evidence="7 8">
    <name type="scientific">Lactococcus petauri</name>
    <dbReference type="NCBI Taxonomy" id="1940789"/>
    <lineage>
        <taxon>Bacteria</taxon>
        <taxon>Bacillati</taxon>
        <taxon>Bacillota</taxon>
        <taxon>Bacilli</taxon>
        <taxon>Lactobacillales</taxon>
        <taxon>Streptococcaceae</taxon>
        <taxon>Lactococcus</taxon>
    </lineage>
</organism>
<name>A0A252CBB6_9LACT</name>
<comment type="similarity">
    <text evidence="2">Belongs to the VirD4/TraG family.</text>
</comment>
<dbReference type="Proteomes" id="UP000194606">
    <property type="component" value="Unassembled WGS sequence"/>
</dbReference>
<evidence type="ECO:0000256" key="4">
    <source>
        <dbReference type="ARBA" id="ARBA00022692"/>
    </source>
</evidence>
<dbReference type="PANTHER" id="PTHR37937">
    <property type="entry name" value="CONJUGATIVE TRANSFER: DNA TRANSPORT"/>
    <property type="match status" value="1"/>
</dbReference>
<evidence type="ECO:0000256" key="5">
    <source>
        <dbReference type="ARBA" id="ARBA00022989"/>
    </source>
</evidence>
<evidence type="ECO:0000256" key="2">
    <source>
        <dbReference type="ARBA" id="ARBA00008806"/>
    </source>
</evidence>
<protein>
    <submittedName>
        <fullName evidence="7">Conjugal transfer protein TraG</fullName>
    </submittedName>
</protein>
<dbReference type="EMBL" id="MUIZ01000009">
    <property type="protein sequence ID" value="OUK02882.1"/>
    <property type="molecule type" value="Genomic_DNA"/>
</dbReference>
<dbReference type="NCBIfam" id="NF045973">
    <property type="entry name" value="conju_CD1115"/>
    <property type="match status" value="1"/>
</dbReference>
<evidence type="ECO:0000313" key="7">
    <source>
        <dbReference type="EMBL" id="OUK02882.1"/>
    </source>
</evidence>
<gene>
    <name evidence="7" type="ORF">BZZ03_10645</name>
</gene>
<proteinExistence type="inferred from homology"/>
<keyword evidence="4" id="KW-0812">Transmembrane</keyword>
<comment type="caution">
    <text evidence="7">The sequence shown here is derived from an EMBL/GenBank/DDBJ whole genome shotgun (WGS) entry which is preliminary data.</text>
</comment>
<dbReference type="CDD" id="cd01127">
    <property type="entry name" value="TrwB_TraG_TraD_VirD4"/>
    <property type="match status" value="1"/>
</dbReference>
<dbReference type="Pfam" id="PF02534">
    <property type="entry name" value="T4SS-DNA_transf"/>
    <property type="match status" value="1"/>
</dbReference>
<dbReference type="InterPro" id="IPR003688">
    <property type="entry name" value="TraG/VirD4"/>
</dbReference>